<gene>
    <name evidence="1" type="ORF">BpHYR1_004014</name>
</gene>
<dbReference type="Proteomes" id="UP000276133">
    <property type="component" value="Unassembled WGS sequence"/>
</dbReference>
<keyword evidence="2" id="KW-1185">Reference proteome</keyword>
<name>A0A3M7T0T8_BRAPC</name>
<dbReference type="AlphaFoldDB" id="A0A3M7T0T8"/>
<protein>
    <submittedName>
        <fullName evidence="1">Uncharacterized protein</fullName>
    </submittedName>
</protein>
<comment type="caution">
    <text evidence="1">The sequence shown here is derived from an EMBL/GenBank/DDBJ whole genome shotgun (WGS) entry which is preliminary data.</text>
</comment>
<proteinExistence type="predicted"/>
<organism evidence="1 2">
    <name type="scientific">Brachionus plicatilis</name>
    <name type="common">Marine rotifer</name>
    <name type="synonym">Brachionus muelleri</name>
    <dbReference type="NCBI Taxonomy" id="10195"/>
    <lineage>
        <taxon>Eukaryota</taxon>
        <taxon>Metazoa</taxon>
        <taxon>Spiralia</taxon>
        <taxon>Gnathifera</taxon>
        <taxon>Rotifera</taxon>
        <taxon>Eurotatoria</taxon>
        <taxon>Monogononta</taxon>
        <taxon>Pseudotrocha</taxon>
        <taxon>Ploima</taxon>
        <taxon>Brachionidae</taxon>
        <taxon>Brachionus</taxon>
    </lineage>
</organism>
<evidence type="ECO:0000313" key="2">
    <source>
        <dbReference type="Proteomes" id="UP000276133"/>
    </source>
</evidence>
<evidence type="ECO:0000313" key="1">
    <source>
        <dbReference type="EMBL" id="RNA41641.1"/>
    </source>
</evidence>
<reference evidence="1 2" key="1">
    <citation type="journal article" date="2018" name="Sci. Rep.">
        <title>Genomic signatures of local adaptation to the degree of environmental predictability in rotifers.</title>
        <authorList>
            <person name="Franch-Gras L."/>
            <person name="Hahn C."/>
            <person name="Garcia-Roger E.M."/>
            <person name="Carmona M.J."/>
            <person name="Serra M."/>
            <person name="Gomez A."/>
        </authorList>
    </citation>
    <scope>NUCLEOTIDE SEQUENCE [LARGE SCALE GENOMIC DNA]</scope>
    <source>
        <strain evidence="1">HYR1</strain>
    </source>
</reference>
<dbReference type="EMBL" id="REGN01000478">
    <property type="protein sequence ID" value="RNA41641.1"/>
    <property type="molecule type" value="Genomic_DNA"/>
</dbReference>
<sequence>MCTEHRFVSFVKVDIEDIDLFLSSFLLSNLMGLALDNIKNLGSVLCKKVVWSLSHLRILLNIPFVSTYISANSSINRLFEAHNTCPLILLNKLANFANSKF</sequence>
<accession>A0A3M7T0T8</accession>